<dbReference type="GO" id="GO:0010181">
    <property type="term" value="F:FMN binding"/>
    <property type="evidence" value="ECO:0007669"/>
    <property type="project" value="TreeGrafter"/>
</dbReference>
<dbReference type="Proteomes" id="UP000613011">
    <property type="component" value="Unassembled WGS sequence"/>
</dbReference>
<evidence type="ECO:0000313" key="3">
    <source>
        <dbReference type="Proteomes" id="UP000613011"/>
    </source>
</evidence>
<keyword evidence="3" id="KW-1185">Reference proteome</keyword>
<gene>
    <name evidence="2" type="ORF">JI739_02290</name>
</gene>
<sequence length="164" mass="17966">MAGCRCALSGGKQAWHRQWPRLYQDSPGARLGPGRSPCCPRLRAHAVWARVSLRGHGHRSIPGVLKNAIDHASRSYGQGVWAGKPAGVIGISVGALGTSMAQQHLRNVRAYLDIPMLGQPGAFVQNKPDLLKPDGTIGIEDTRKFLQGWMDRYVAFVRHRSQPL</sequence>
<evidence type="ECO:0000259" key="1">
    <source>
        <dbReference type="Pfam" id="PF03358"/>
    </source>
</evidence>
<dbReference type="PANTHER" id="PTHR30543:SF21">
    <property type="entry name" value="NAD(P)H-DEPENDENT FMN REDUCTASE LOT6"/>
    <property type="match status" value="1"/>
</dbReference>
<dbReference type="EMBL" id="JAEQNA010000001">
    <property type="protein sequence ID" value="MBL0419166.1"/>
    <property type="molecule type" value="Genomic_DNA"/>
</dbReference>
<feature type="domain" description="NADPH-dependent FMN reductase-like" evidence="1">
    <location>
        <begin position="59"/>
        <end position="125"/>
    </location>
</feature>
<protein>
    <submittedName>
        <fullName evidence="2">NAD(P)H-dependent oxidoreductase</fullName>
    </submittedName>
</protein>
<proteinExistence type="predicted"/>
<organism evidence="2 3">
    <name type="scientific">Ramlibacter aurantiacus</name>
    <dbReference type="NCBI Taxonomy" id="2801330"/>
    <lineage>
        <taxon>Bacteria</taxon>
        <taxon>Pseudomonadati</taxon>
        <taxon>Pseudomonadota</taxon>
        <taxon>Betaproteobacteria</taxon>
        <taxon>Burkholderiales</taxon>
        <taxon>Comamonadaceae</taxon>
        <taxon>Ramlibacter</taxon>
    </lineage>
</organism>
<name>A0A937D5W1_9BURK</name>
<dbReference type="SUPFAM" id="SSF52218">
    <property type="entry name" value="Flavoproteins"/>
    <property type="match status" value="1"/>
</dbReference>
<comment type="caution">
    <text evidence="2">The sequence shown here is derived from an EMBL/GenBank/DDBJ whole genome shotgun (WGS) entry which is preliminary data.</text>
</comment>
<dbReference type="GO" id="GO:0016491">
    <property type="term" value="F:oxidoreductase activity"/>
    <property type="evidence" value="ECO:0007669"/>
    <property type="project" value="InterPro"/>
</dbReference>
<dbReference type="InterPro" id="IPR050712">
    <property type="entry name" value="NAD(P)H-dep_reductase"/>
</dbReference>
<reference evidence="2" key="1">
    <citation type="submission" date="2021-01" db="EMBL/GenBank/DDBJ databases">
        <title>Ramlibacter sp. strain AW1 16S ribosomal RNA gene Genome sequencing and assembly.</title>
        <authorList>
            <person name="Kang M."/>
        </authorList>
    </citation>
    <scope>NUCLEOTIDE SEQUENCE</scope>
    <source>
        <strain evidence="2">AW1</strain>
    </source>
</reference>
<dbReference type="AlphaFoldDB" id="A0A937D5W1"/>
<dbReference type="InterPro" id="IPR005025">
    <property type="entry name" value="FMN_Rdtase-like_dom"/>
</dbReference>
<evidence type="ECO:0000313" key="2">
    <source>
        <dbReference type="EMBL" id="MBL0419166.1"/>
    </source>
</evidence>
<dbReference type="Pfam" id="PF03358">
    <property type="entry name" value="FMN_red"/>
    <property type="match status" value="1"/>
</dbReference>
<dbReference type="Gene3D" id="3.40.50.360">
    <property type="match status" value="1"/>
</dbReference>
<dbReference type="GO" id="GO:0005829">
    <property type="term" value="C:cytosol"/>
    <property type="evidence" value="ECO:0007669"/>
    <property type="project" value="TreeGrafter"/>
</dbReference>
<dbReference type="InterPro" id="IPR029039">
    <property type="entry name" value="Flavoprotein-like_sf"/>
</dbReference>
<dbReference type="PANTHER" id="PTHR30543">
    <property type="entry name" value="CHROMATE REDUCTASE"/>
    <property type="match status" value="1"/>
</dbReference>
<accession>A0A937D5W1</accession>